<proteinExistence type="predicted"/>
<comment type="caution">
    <text evidence="2">The sequence shown here is derived from an EMBL/GenBank/DDBJ whole genome shotgun (WGS) entry which is preliminary data.</text>
</comment>
<dbReference type="Proteomes" id="UP001620461">
    <property type="component" value="Unassembled WGS sequence"/>
</dbReference>
<keyword evidence="1" id="KW-0472">Membrane</keyword>
<keyword evidence="3" id="KW-1185">Reference proteome</keyword>
<feature type="transmembrane region" description="Helical" evidence="1">
    <location>
        <begin position="29"/>
        <end position="49"/>
    </location>
</feature>
<sequence>MSRIERLKLDHQPLEAGQARRLRRARRTALVIGAVAVAVFVFSIAQMLWLQHHPQIHQQAIDSLMQ</sequence>
<evidence type="ECO:0000313" key="3">
    <source>
        <dbReference type="Proteomes" id="UP001620461"/>
    </source>
</evidence>
<evidence type="ECO:0000256" key="1">
    <source>
        <dbReference type="SAM" id="Phobius"/>
    </source>
</evidence>
<protein>
    <submittedName>
        <fullName evidence="2">Uncharacterized protein</fullName>
    </submittedName>
</protein>
<reference evidence="2 3" key="1">
    <citation type="submission" date="2020-10" db="EMBL/GenBank/DDBJ databases">
        <title>Phylogeny of dyella-like bacteria.</title>
        <authorList>
            <person name="Fu J."/>
        </authorList>
    </citation>
    <scope>NUCLEOTIDE SEQUENCE [LARGE SCALE GENOMIC DNA]</scope>
    <source>
        <strain evidence="2 3">JP1</strain>
    </source>
</reference>
<accession>A0ABW8JMM4</accession>
<evidence type="ECO:0000313" key="2">
    <source>
        <dbReference type="EMBL" id="MFK2901102.1"/>
    </source>
</evidence>
<keyword evidence="1" id="KW-0812">Transmembrane</keyword>
<keyword evidence="1" id="KW-1133">Transmembrane helix</keyword>
<gene>
    <name evidence="2" type="ORF">ISP15_12205</name>
</gene>
<dbReference type="EMBL" id="JADIKJ010000013">
    <property type="protein sequence ID" value="MFK2901102.1"/>
    <property type="molecule type" value="Genomic_DNA"/>
</dbReference>
<organism evidence="2 3">
    <name type="scientific">Dyella jejuensis</name>
    <dbReference type="NCBI Taxonomy" id="1432009"/>
    <lineage>
        <taxon>Bacteria</taxon>
        <taxon>Pseudomonadati</taxon>
        <taxon>Pseudomonadota</taxon>
        <taxon>Gammaproteobacteria</taxon>
        <taxon>Lysobacterales</taxon>
        <taxon>Rhodanobacteraceae</taxon>
        <taxon>Dyella</taxon>
    </lineage>
</organism>
<name>A0ABW8JMM4_9GAMM</name>